<dbReference type="RefSeq" id="WP_139170238.1">
    <property type="nucleotide sequence ID" value="NZ_BKAT01000029.1"/>
</dbReference>
<dbReference type="OrthoDB" id="1523667at2"/>
<evidence type="ECO:0008006" key="4">
    <source>
        <dbReference type="Google" id="ProtNLM"/>
    </source>
</evidence>
<dbReference type="STRING" id="408074.SAMN05660909_03434"/>
<proteinExistence type="predicted"/>
<evidence type="ECO:0000313" key="3">
    <source>
        <dbReference type="Proteomes" id="UP000199656"/>
    </source>
</evidence>
<keyword evidence="1" id="KW-0732">Signal</keyword>
<feature type="signal peptide" evidence="1">
    <location>
        <begin position="1"/>
        <end position="18"/>
    </location>
</feature>
<protein>
    <recommendedName>
        <fullName evidence="4">Outer membrane beta-barrel protein</fullName>
    </recommendedName>
</protein>
<organism evidence="2 3">
    <name type="scientific">Chitinophaga terrae</name>
    <name type="common">ex Kim and Jung 2007</name>
    <dbReference type="NCBI Taxonomy" id="408074"/>
    <lineage>
        <taxon>Bacteria</taxon>
        <taxon>Pseudomonadati</taxon>
        <taxon>Bacteroidota</taxon>
        <taxon>Chitinophagia</taxon>
        <taxon>Chitinophagales</taxon>
        <taxon>Chitinophagaceae</taxon>
        <taxon>Chitinophaga</taxon>
    </lineage>
</organism>
<dbReference type="EMBL" id="FNRL01000016">
    <property type="protein sequence ID" value="SEA78881.1"/>
    <property type="molecule type" value="Genomic_DNA"/>
</dbReference>
<sequence length="281" mass="31903">MKKLYITFLLAMVLGGLAAQTTSQTTRSNGQNKKAEKEQRKLKRISIFREQEEGENVFQRDFSVGGRLNTDGWGGFVEMGYRKSRKTVTYFQFEFGEKKNSKEVKSSNNFSFTTRPYIFGKENNFYQAKLGVGQRYLIGGKANKNGVEVDVIYYGGISLGLLKPYYLNVHNLDGRNVDMKYNPDSEDDSKVFLDPAKINGAAGFGKGWGEVSVVPGLHGKLGMRFDWAHFNEVVSALEVGMNAEIYSKKIPIMVVTDRDFNKQFFFGGYVSIQFGKRWNKR</sequence>
<dbReference type="Proteomes" id="UP000199656">
    <property type="component" value="Unassembled WGS sequence"/>
</dbReference>
<evidence type="ECO:0000256" key="1">
    <source>
        <dbReference type="SAM" id="SignalP"/>
    </source>
</evidence>
<feature type="chain" id="PRO_5011587231" description="Outer membrane beta-barrel protein" evidence="1">
    <location>
        <begin position="19"/>
        <end position="281"/>
    </location>
</feature>
<reference evidence="3" key="1">
    <citation type="submission" date="2016-10" db="EMBL/GenBank/DDBJ databases">
        <authorList>
            <person name="Varghese N."/>
            <person name="Submissions S."/>
        </authorList>
    </citation>
    <scope>NUCLEOTIDE SEQUENCE [LARGE SCALE GENOMIC DNA]</scope>
    <source>
        <strain evidence="3">DSM 23920</strain>
    </source>
</reference>
<evidence type="ECO:0000313" key="2">
    <source>
        <dbReference type="EMBL" id="SEA78881.1"/>
    </source>
</evidence>
<gene>
    <name evidence="2" type="ORF">SAMN05660909_03434</name>
</gene>
<accession>A0A1H4E1I0</accession>
<name>A0A1H4E1I0_9BACT</name>
<dbReference type="AlphaFoldDB" id="A0A1H4E1I0"/>
<keyword evidence="3" id="KW-1185">Reference proteome</keyword>